<dbReference type="GO" id="GO:0034200">
    <property type="term" value="F:D-glycero-beta-D-manno-heptose 1,7-bisphosphate 7-phosphatase activity"/>
    <property type="evidence" value="ECO:0007669"/>
    <property type="project" value="UniProtKB-EC"/>
</dbReference>
<evidence type="ECO:0000256" key="9">
    <source>
        <dbReference type="ARBA" id="ARBA00022723"/>
    </source>
</evidence>
<dbReference type="InterPro" id="IPR004446">
    <property type="entry name" value="Heptose_bisP_phosphatase"/>
</dbReference>
<evidence type="ECO:0000313" key="20">
    <source>
        <dbReference type="Proteomes" id="UP000199675"/>
    </source>
</evidence>
<evidence type="ECO:0000256" key="11">
    <source>
        <dbReference type="ARBA" id="ARBA00022833"/>
    </source>
</evidence>
<dbReference type="EC" id="3.1.3.-" evidence="15"/>
<keyword evidence="12 18" id="KW-0460">Magnesium</keyword>
<feature type="site" description="Stabilizes the phosphoryl group" evidence="17">
    <location>
        <position position="100"/>
    </location>
</feature>
<organism evidence="19 20">
    <name type="scientific">Marinobacter mobilis</name>
    <dbReference type="NCBI Taxonomy" id="488533"/>
    <lineage>
        <taxon>Bacteria</taxon>
        <taxon>Pseudomonadati</taxon>
        <taxon>Pseudomonadota</taxon>
        <taxon>Gammaproteobacteria</taxon>
        <taxon>Pseudomonadales</taxon>
        <taxon>Marinobacteraceae</taxon>
        <taxon>Marinobacter</taxon>
    </lineage>
</organism>
<dbReference type="GO" id="GO:0046872">
    <property type="term" value="F:metal ion binding"/>
    <property type="evidence" value="ECO:0007669"/>
    <property type="project" value="UniProtKB-KW"/>
</dbReference>
<evidence type="ECO:0000256" key="14">
    <source>
        <dbReference type="ARBA" id="ARBA00061616"/>
    </source>
</evidence>
<comment type="similarity">
    <text evidence="14 15">Belongs to the gmhB family.</text>
</comment>
<keyword evidence="11 18" id="KW-0862">Zinc</keyword>
<feature type="binding site" evidence="18">
    <location>
        <position position="90"/>
    </location>
    <ligand>
        <name>Zn(2+)</name>
        <dbReference type="ChEBI" id="CHEBI:29105"/>
    </ligand>
</feature>
<evidence type="ECO:0000256" key="16">
    <source>
        <dbReference type="PIRSR" id="PIRSR004682-1"/>
    </source>
</evidence>
<evidence type="ECO:0000256" key="10">
    <source>
        <dbReference type="ARBA" id="ARBA00022801"/>
    </source>
</evidence>
<reference evidence="19 20" key="1">
    <citation type="submission" date="2016-10" db="EMBL/GenBank/DDBJ databases">
        <authorList>
            <person name="de Groot N.N."/>
        </authorList>
    </citation>
    <scope>NUCLEOTIDE SEQUENCE [LARGE SCALE GENOMIC DNA]</scope>
    <source>
        <strain evidence="19 20">CGMCC 1.7059</strain>
    </source>
</reference>
<proteinExistence type="inferred from homology"/>
<keyword evidence="20" id="KW-1185">Reference proteome</keyword>
<dbReference type="InterPro" id="IPR023214">
    <property type="entry name" value="HAD_sf"/>
</dbReference>
<dbReference type="SUPFAM" id="SSF56784">
    <property type="entry name" value="HAD-like"/>
    <property type="match status" value="1"/>
</dbReference>
<evidence type="ECO:0000256" key="1">
    <source>
        <dbReference type="ARBA" id="ARBA00001226"/>
    </source>
</evidence>
<feature type="binding site" evidence="18">
    <location>
        <position position="8"/>
    </location>
    <ligand>
        <name>Mg(2+)</name>
        <dbReference type="ChEBI" id="CHEBI:18420"/>
    </ligand>
</feature>
<comment type="cofactor">
    <cofactor evidence="3 18">
        <name>Zn(2+)</name>
        <dbReference type="ChEBI" id="CHEBI:29105"/>
    </cofactor>
</comment>
<dbReference type="Pfam" id="PF13242">
    <property type="entry name" value="Hydrolase_like"/>
    <property type="match status" value="1"/>
</dbReference>
<evidence type="ECO:0000256" key="17">
    <source>
        <dbReference type="PIRSR" id="PIRSR004682-3"/>
    </source>
</evidence>
<evidence type="ECO:0000256" key="5">
    <source>
        <dbReference type="ARBA" id="ARBA00004708"/>
    </source>
</evidence>
<feature type="active site" description="Proton donor" evidence="16">
    <location>
        <position position="8"/>
    </location>
</feature>
<sequence length="183" mass="19856">MLVILDRDGVINEYDGSYICSPAQWHPLPGSLEAIGQLCGAGFRIAIATNQSGIARGYYDLDTLEAMHDKLRQLLKAHGGTVDFIAYCPHHPDEHCQCRKPATGLFGQIREHYGLGSLTGAVMVGDSRKDLEAGLAVGCDTYLVRTGNGLETEQHLLERPLEGVQVFDNLAAVVDHLLAGKSR</sequence>
<evidence type="ECO:0000256" key="12">
    <source>
        <dbReference type="ARBA" id="ARBA00022842"/>
    </source>
</evidence>
<dbReference type="CDD" id="cd07503">
    <property type="entry name" value="HAD_HisB-N"/>
    <property type="match status" value="1"/>
</dbReference>
<comment type="subunit">
    <text evidence="7">Monomer.</text>
</comment>
<keyword evidence="10 15" id="KW-0378">Hydrolase</keyword>
<dbReference type="NCBIfam" id="NF006506">
    <property type="entry name" value="PRK08942.1"/>
    <property type="match status" value="1"/>
</dbReference>
<evidence type="ECO:0000256" key="13">
    <source>
        <dbReference type="ARBA" id="ARBA00023277"/>
    </source>
</evidence>
<evidence type="ECO:0000313" key="19">
    <source>
        <dbReference type="EMBL" id="SDW78518.1"/>
    </source>
</evidence>
<feature type="site" description="Contributes to substrate recognition" evidence="17">
    <location>
        <position position="99"/>
    </location>
</feature>
<accession>A0A1H2WDB5</accession>
<evidence type="ECO:0000256" key="15">
    <source>
        <dbReference type="PIRNR" id="PIRNR004682"/>
    </source>
</evidence>
<dbReference type="Proteomes" id="UP000199675">
    <property type="component" value="Unassembled WGS sequence"/>
</dbReference>
<protein>
    <recommendedName>
        <fullName evidence="15">D,D-heptose 1,7-bisphosphate phosphatase</fullName>
        <ecNumber evidence="15">3.1.3.-</ecNumber>
    </recommendedName>
</protein>
<comment type="catalytic activity">
    <reaction evidence="1">
        <text>D-glycero-beta-D-manno-heptose 1,7-bisphosphate + H2O = D-glycero-beta-D-manno-heptose 1-phosphate + phosphate</text>
        <dbReference type="Rhea" id="RHEA:28518"/>
        <dbReference type="ChEBI" id="CHEBI:15377"/>
        <dbReference type="ChEBI" id="CHEBI:43474"/>
        <dbReference type="ChEBI" id="CHEBI:60208"/>
        <dbReference type="ChEBI" id="CHEBI:61593"/>
        <dbReference type="EC" id="3.1.3.82"/>
    </reaction>
</comment>
<keyword evidence="8 15" id="KW-0963">Cytoplasm</keyword>
<evidence type="ECO:0000256" key="6">
    <source>
        <dbReference type="ARBA" id="ARBA00004713"/>
    </source>
</evidence>
<evidence type="ECO:0000256" key="4">
    <source>
        <dbReference type="ARBA" id="ARBA00004496"/>
    </source>
</evidence>
<dbReference type="STRING" id="488533.SAMN04487960_104125"/>
<evidence type="ECO:0000256" key="3">
    <source>
        <dbReference type="ARBA" id="ARBA00001947"/>
    </source>
</evidence>
<dbReference type="PANTHER" id="PTHR42891">
    <property type="entry name" value="D-GLYCERO-BETA-D-MANNO-HEPTOSE-1,7-BISPHOSPHATE 7-PHOSPHATASE"/>
    <property type="match status" value="1"/>
</dbReference>
<dbReference type="OrthoDB" id="9781367at2"/>
<dbReference type="RefSeq" id="WP_091812371.1">
    <property type="nucleotide sequence ID" value="NZ_FNNE01000004.1"/>
</dbReference>
<dbReference type="NCBIfam" id="TIGR01656">
    <property type="entry name" value="Histidinol-ppas"/>
    <property type="match status" value="1"/>
</dbReference>
<comment type="subcellular location">
    <subcellularLocation>
        <location evidence="4 15">Cytoplasm</location>
    </subcellularLocation>
</comment>
<comment type="cofactor">
    <cofactor evidence="2 18">
        <name>Mg(2+)</name>
        <dbReference type="ChEBI" id="CHEBI:18420"/>
    </cofactor>
</comment>
<dbReference type="Gene3D" id="3.40.50.1000">
    <property type="entry name" value="HAD superfamily/HAD-like"/>
    <property type="match status" value="1"/>
</dbReference>
<keyword evidence="13 15" id="KW-0119">Carbohydrate metabolism</keyword>
<evidence type="ECO:0000256" key="7">
    <source>
        <dbReference type="ARBA" id="ARBA00011245"/>
    </source>
</evidence>
<dbReference type="NCBIfam" id="TIGR01662">
    <property type="entry name" value="HAD-SF-IIIA"/>
    <property type="match status" value="1"/>
</dbReference>
<dbReference type="GO" id="GO:0005975">
    <property type="term" value="P:carbohydrate metabolic process"/>
    <property type="evidence" value="ECO:0007669"/>
    <property type="project" value="InterPro"/>
</dbReference>
<feature type="binding site" evidence="18">
    <location>
        <position position="98"/>
    </location>
    <ligand>
        <name>Zn(2+)</name>
        <dbReference type="ChEBI" id="CHEBI:29105"/>
    </ligand>
</feature>
<keyword evidence="9 18" id="KW-0479">Metal-binding</keyword>
<feature type="active site" description="Nucleophile" evidence="16">
    <location>
        <position position="6"/>
    </location>
</feature>
<dbReference type="PIRSF" id="PIRSF004682">
    <property type="entry name" value="GmhB"/>
    <property type="match status" value="1"/>
</dbReference>
<evidence type="ECO:0000256" key="2">
    <source>
        <dbReference type="ARBA" id="ARBA00001946"/>
    </source>
</evidence>
<feature type="binding site" evidence="18">
    <location>
        <position position="96"/>
    </location>
    <ligand>
        <name>Zn(2+)</name>
        <dbReference type="ChEBI" id="CHEBI:29105"/>
    </ligand>
</feature>
<dbReference type="GO" id="GO:0005737">
    <property type="term" value="C:cytoplasm"/>
    <property type="evidence" value="ECO:0007669"/>
    <property type="project" value="UniProtKB-SubCell"/>
</dbReference>
<dbReference type="InterPro" id="IPR036412">
    <property type="entry name" value="HAD-like_sf"/>
</dbReference>
<dbReference type="InterPro" id="IPR006543">
    <property type="entry name" value="Histidinol-phos"/>
</dbReference>
<feature type="binding site" evidence="18">
    <location>
        <position position="6"/>
    </location>
    <ligand>
        <name>Mg(2+)</name>
        <dbReference type="ChEBI" id="CHEBI:18420"/>
    </ligand>
</feature>
<feature type="site" description="Stabilizes the phosphoryl group" evidence="17">
    <location>
        <position position="49"/>
    </location>
</feature>
<comment type="pathway">
    <text evidence="5">Nucleotide-sugar biosynthesis; ADP-L-glycero-beta-D-manno-heptose biosynthesis; ADP-L-glycero-beta-D-manno-heptose from D-glycero-beta-D-manno-heptose 7-phosphate: step 2/4.</text>
</comment>
<dbReference type="AlphaFoldDB" id="A0A1H2WDB5"/>
<gene>
    <name evidence="19" type="ORF">SAMN04487960_104125</name>
</gene>
<comment type="pathway">
    <text evidence="6">Bacterial outer membrane biogenesis; LPS core biosynthesis.</text>
</comment>
<name>A0A1H2WDB5_9GAMM</name>
<evidence type="ECO:0000256" key="8">
    <source>
        <dbReference type="ARBA" id="ARBA00022490"/>
    </source>
</evidence>
<evidence type="ECO:0000256" key="18">
    <source>
        <dbReference type="PIRSR" id="PIRSR004682-4"/>
    </source>
</evidence>
<dbReference type="InterPro" id="IPR006549">
    <property type="entry name" value="HAD-SF_hydro_IIIA"/>
</dbReference>
<dbReference type="FunFam" id="3.40.50.1000:FF:000168">
    <property type="entry name" value="D,D-heptose 1,7-bisphosphate phosphatase"/>
    <property type="match status" value="1"/>
</dbReference>
<feature type="binding site" evidence="18">
    <location>
        <position position="126"/>
    </location>
    <ligand>
        <name>Mg(2+)</name>
        <dbReference type="ChEBI" id="CHEBI:18420"/>
    </ligand>
</feature>
<dbReference type="EMBL" id="FNNE01000004">
    <property type="protein sequence ID" value="SDW78518.1"/>
    <property type="molecule type" value="Genomic_DNA"/>
</dbReference>
<dbReference type="PANTHER" id="PTHR42891:SF1">
    <property type="entry name" value="D-GLYCERO-BETA-D-MANNO-HEPTOSE-1,7-BISPHOSPHATE 7-PHOSPHATASE"/>
    <property type="match status" value="1"/>
</dbReference>
<feature type="binding site" evidence="18">
    <location>
        <position position="88"/>
    </location>
    <ligand>
        <name>Zn(2+)</name>
        <dbReference type="ChEBI" id="CHEBI:29105"/>
    </ligand>
</feature>